<dbReference type="Pfam" id="PF00005">
    <property type="entry name" value="ABC_tran"/>
    <property type="match status" value="1"/>
</dbReference>
<dbReference type="PANTHER" id="PTHR24220:SF685">
    <property type="entry name" value="ABC TRANSPORTER RELATED"/>
    <property type="match status" value="1"/>
</dbReference>
<dbReference type="InterPro" id="IPR017911">
    <property type="entry name" value="MacB-like_ATP-bd"/>
</dbReference>
<organism evidence="5 6">
    <name type="scientific">Pseudonocardia acidicola</name>
    <dbReference type="NCBI Taxonomy" id="2724939"/>
    <lineage>
        <taxon>Bacteria</taxon>
        <taxon>Bacillati</taxon>
        <taxon>Actinomycetota</taxon>
        <taxon>Actinomycetes</taxon>
        <taxon>Pseudonocardiales</taxon>
        <taxon>Pseudonocardiaceae</taxon>
        <taxon>Pseudonocardia</taxon>
    </lineage>
</organism>
<dbReference type="RefSeq" id="WP_169381197.1">
    <property type="nucleotide sequence ID" value="NZ_JAAXLA010000015.1"/>
</dbReference>
<dbReference type="Proteomes" id="UP000820669">
    <property type="component" value="Unassembled WGS sequence"/>
</dbReference>
<evidence type="ECO:0000256" key="2">
    <source>
        <dbReference type="ARBA" id="ARBA00022741"/>
    </source>
</evidence>
<dbReference type="InterPro" id="IPR017871">
    <property type="entry name" value="ABC_transporter-like_CS"/>
</dbReference>
<accession>A0ABX1SA98</accession>
<dbReference type="InterPro" id="IPR015854">
    <property type="entry name" value="ABC_transpr_LolD-like"/>
</dbReference>
<dbReference type="PANTHER" id="PTHR24220">
    <property type="entry name" value="IMPORT ATP-BINDING PROTEIN"/>
    <property type="match status" value="1"/>
</dbReference>
<dbReference type="PROSITE" id="PS00211">
    <property type="entry name" value="ABC_TRANSPORTER_1"/>
    <property type="match status" value="1"/>
</dbReference>
<dbReference type="PROSITE" id="PS50893">
    <property type="entry name" value="ABC_TRANSPORTER_2"/>
    <property type="match status" value="1"/>
</dbReference>
<keyword evidence="2" id="KW-0547">Nucleotide-binding</keyword>
<dbReference type="SUPFAM" id="SSF52540">
    <property type="entry name" value="P-loop containing nucleoside triphosphate hydrolases"/>
    <property type="match status" value="1"/>
</dbReference>
<evidence type="ECO:0000313" key="5">
    <source>
        <dbReference type="EMBL" id="NMH97747.1"/>
    </source>
</evidence>
<keyword evidence="3 5" id="KW-0067">ATP-binding</keyword>
<keyword evidence="1" id="KW-0813">Transport</keyword>
<evidence type="ECO:0000256" key="1">
    <source>
        <dbReference type="ARBA" id="ARBA00022448"/>
    </source>
</evidence>
<dbReference type="SMART" id="SM00382">
    <property type="entry name" value="AAA"/>
    <property type="match status" value="1"/>
</dbReference>
<dbReference type="Gene3D" id="3.40.50.300">
    <property type="entry name" value="P-loop containing nucleotide triphosphate hydrolases"/>
    <property type="match status" value="1"/>
</dbReference>
<comment type="caution">
    <text evidence="5">The sequence shown here is derived from an EMBL/GenBank/DDBJ whole genome shotgun (WGS) entry which is preliminary data.</text>
</comment>
<reference evidence="5 6" key="1">
    <citation type="submission" date="2020-04" db="EMBL/GenBank/DDBJ databases">
        <authorList>
            <person name="Klaysubun C."/>
            <person name="Duangmal K."/>
            <person name="Lipun K."/>
        </authorList>
    </citation>
    <scope>NUCLEOTIDE SEQUENCE [LARGE SCALE GENOMIC DNA]</scope>
    <source>
        <strain evidence="5 6">K10HN5</strain>
    </source>
</reference>
<dbReference type="InterPro" id="IPR003439">
    <property type="entry name" value="ABC_transporter-like_ATP-bd"/>
</dbReference>
<protein>
    <submittedName>
        <fullName evidence="5">ABC transporter ATP-binding protein</fullName>
    </submittedName>
</protein>
<proteinExistence type="predicted"/>
<evidence type="ECO:0000256" key="3">
    <source>
        <dbReference type="ARBA" id="ARBA00022840"/>
    </source>
</evidence>
<dbReference type="GO" id="GO:0005524">
    <property type="term" value="F:ATP binding"/>
    <property type="evidence" value="ECO:0007669"/>
    <property type="project" value="UniProtKB-KW"/>
</dbReference>
<dbReference type="InterPro" id="IPR027417">
    <property type="entry name" value="P-loop_NTPase"/>
</dbReference>
<gene>
    <name evidence="5" type="ORF">HF526_10555</name>
</gene>
<evidence type="ECO:0000259" key="4">
    <source>
        <dbReference type="PROSITE" id="PS50893"/>
    </source>
</evidence>
<dbReference type="CDD" id="cd03255">
    <property type="entry name" value="ABC_MJ0796_LolCDE_FtsE"/>
    <property type="match status" value="1"/>
</dbReference>
<sequence length="239" mass="24728">MNAPQADALSEVLVECAAAAHTYGAGPTAVVAVHGADCVVHRGDRVALTGPSGSGKSTLLHMMAGLDRPTTGAVSWPAWGRPPLGRPGAVGIVFQGPSLLPDLDVLENAALPLLLAGVPDPVAAERARGALERLRIRELGASLPGELSGGQAQRVAVARVLAAGPQLILADEPTGQLDREAADRVITVLLEAADELDAALIVATHDEAVAGRLARRWRMDDGRLRVDAPGSTSDRRRVS</sequence>
<feature type="domain" description="ABC transporter" evidence="4">
    <location>
        <begin position="14"/>
        <end position="238"/>
    </location>
</feature>
<evidence type="ECO:0000313" key="6">
    <source>
        <dbReference type="Proteomes" id="UP000820669"/>
    </source>
</evidence>
<dbReference type="EMBL" id="JAAXLA010000015">
    <property type="protein sequence ID" value="NMH97747.1"/>
    <property type="molecule type" value="Genomic_DNA"/>
</dbReference>
<keyword evidence="6" id="KW-1185">Reference proteome</keyword>
<name>A0ABX1SA98_9PSEU</name>
<dbReference type="InterPro" id="IPR003593">
    <property type="entry name" value="AAA+_ATPase"/>
</dbReference>